<evidence type="ECO:0000256" key="9">
    <source>
        <dbReference type="ARBA" id="ARBA00023136"/>
    </source>
</evidence>
<feature type="transmembrane region" description="Helical" evidence="10">
    <location>
        <begin position="14"/>
        <end position="34"/>
    </location>
</feature>
<dbReference type="PANTHER" id="PTHR10791:SF5">
    <property type="entry name" value="SUGAR TRANSPORTER SWEET"/>
    <property type="match status" value="1"/>
</dbReference>
<evidence type="ECO:0000313" key="11">
    <source>
        <dbReference type="EMBL" id="KAL3269052.1"/>
    </source>
</evidence>
<dbReference type="Proteomes" id="UP001516400">
    <property type="component" value="Unassembled WGS sequence"/>
</dbReference>
<accession>A0ABD2MS48</accession>
<proteinExistence type="inferred from homology"/>
<keyword evidence="12" id="KW-1185">Reference proteome</keyword>
<gene>
    <name evidence="11" type="ORF">HHI36_008135</name>
</gene>
<keyword evidence="4" id="KW-0813">Transport</keyword>
<evidence type="ECO:0000256" key="10">
    <source>
        <dbReference type="SAM" id="Phobius"/>
    </source>
</evidence>
<comment type="caution">
    <text evidence="11">The sequence shown here is derived from an EMBL/GenBank/DDBJ whole genome shotgun (WGS) entry which is preliminary data.</text>
</comment>
<comment type="similarity">
    <text evidence="2">Belongs to the SWEET sugar transporter family.</text>
</comment>
<feature type="transmembrane region" description="Helical" evidence="10">
    <location>
        <begin position="46"/>
        <end position="67"/>
    </location>
</feature>
<dbReference type="Pfam" id="PF03083">
    <property type="entry name" value="MtN3_slv"/>
    <property type="match status" value="2"/>
</dbReference>
<keyword evidence="5" id="KW-0762">Sugar transport</keyword>
<feature type="transmembrane region" description="Helical" evidence="10">
    <location>
        <begin position="128"/>
        <end position="148"/>
    </location>
</feature>
<dbReference type="InterPro" id="IPR047664">
    <property type="entry name" value="SWEET"/>
</dbReference>
<organism evidence="11 12">
    <name type="scientific">Cryptolaemus montrouzieri</name>
    <dbReference type="NCBI Taxonomy" id="559131"/>
    <lineage>
        <taxon>Eukaryota</taxon>
        <taxon>Metazoa</taxon>
        <taxon>Ecdysozoa</taxon>
        <taxon>Arthropoda</taxon>
        <taxon>Hexapoda</taxon>
        <taxon>Insecta</taxon>
        <taxon>Pterygota</taxon>
        <taxon>Neoptera</taxon>
        <taxon>Endopterygota</taxon>
        <taxon>Coleoptera</taxon>
        <taxon>Polyphaga</taxon>
        <taxon>Cucujiformia</taxon>
        <taxon>Coccinelloidea</taxon>
        <taxon>Coccinellidae</taxon>
        <taxon>Scymninae</taxon>
        <taxon>Scymnini</taxon>
        <taxon>Cryptolaemus</taxon>
    </lineage>
</organism>
<evidence type="ECO:0000256" key="3">
    <source>
        <dbReference type="ARBA" id="ARBA00021741"/>
    </source>
</evidence>
<evidence type="ECO:0000256" key="6">
    <source>
        <dbReference type="ARBA" id="ARBA00022692"/>
    </source>
</evidence>
<name>A0ABD2MS48_9CUCU</name>
<keyword evidence="7" id="KW-0677">Repeat</keyword>
<evidence type="ECO:0000313" key="12">
    <source>
        <dbReference type="Proteomes" id="UP001516400"/>
    </source>
</evidence>
<dbReference type="PANTHER" id="PTHR10791">
    <property type="entry name" value="RAG1-ACTIVATING PROTEIN 1"/>
    <property type="match status" value="1"/>
</dbReference>
<comment type="subcellular location">
    <subcellularLocation>
        <location evidence="1">Endomembrane system</location>
        <topology evidence="1">Multi-pass membrane protein</topology>
    </subcellularLocation>
</comment>
<evidence type="ECO:0000256" key="5">
    <source>
        <dbReference type="ARBA" id="ARBA00022597"/>
    </source>
</evidence>
<feature type="transmembrane region" description="Helical" evidence="10">
    <location>
        <begin position="160"/>
        <end position="184"/>
    </location>
</feature>
<dbReference type="GO" id="GO:0012505">
    <property type="term" value="C:endomembrane system"/>
    <property type="evidence" value="ECO:0007669"/>
    <property type="project" value="UniProtKB-SubCell"/>
</dbReference>
<keyword evidence="6 10" id="KW-0812">Transmembrane</keyword>
<sequence length="194" mass="21662">MEMLHSILLPHKELVGKVCSIVTIAQFFSGAFLCRDIYKKKSTEGISALPFIGGVTIGVLMLKYAVFLQDESVFVVNMAAVILNSLYLGFYFLYSKDNWEEVYKPTSYGLLLVAVCLGYAEMESPEVLEYRYGLLVTILMLLLMASPLKDLGEIISSKDASAIPFPLTFMGSIVSLLWLLYGIILQNNFMVELV</sequence>
<evidence type="ECO:0000256" key="4">
    <source>
        <dbReference type="ARBA" id="ARBA00022448"/>
    </source>
</evidence>
<evidence type="ECO:0000256" key="8">
    <source>
        <dbReference type="ARBA" id="ARBA00022989"/>
    </source>
</evidence>
<dbReference type="InterPro" id="IPR004316">
    <property type="entry name" value="SWEET_rpt"/>
</dbReference>
<keyword evidence="8 10" id="KW-1133">Transmembrane helix</keyword>
<evidence type="ECO:0000256" key="2">
    <source>
        <dbReference type="ARBA" id="ARBA00007809"/>
    </source>
</evidence>
<dbReference type="EMBL" id="JABFTP020000021">
    <property type="protein sequence ID" value="KAL3269052.1"/>
    <property type="molecule type" value="Genomic_DNA"/>
</dbReference>
<protein>
    <recommendedName>
        <fullName evidence="3">Sugar transporter SWEET1</fullName>
    </recommendedName>
</protein>
<reference evidence="11 12" key="1">
    <citation type="journal article" date="2021" name="BMC Biol.">
        <title>Horizontally acquired antibacterial genes associated with adaptive radiation of ladybird beetles.</title>
        <authorList>
            <person name="Li H.S."/>
            <person name="Tang X.F."/>
            <person name="Huang Y.H."/>
            <person name="Xu Z.Y."/>
            <person name="Chen M.L."/>
            <person name="Du X.Y."/>
            <person name="Qiu B.Y."/>
            <person name="Chen P.T."/>
            <person name="Zhang W."/>
            <person name="Slipinski A."/>
            <person name="Escalona H.E."/>
            <person name="Waterhouse R.M."/>
            <person name="Zwick A."/>
            <person name="Pang H."/>
        </authorList>
    </citation>
    <scope>NUCLEOTIDE SEQUENCE [LARGE SCALE GENOMIC DNA]</scope>
    <source>
        <strain evidence="11">SYSU2018</strain>
    </source>
</reference>
<dbReference type="AlphaFoldDB" id="A0ABD2MS48"/>
<feature type="transmembrane region" description="Helical" evidence="10">
    <location>
        <begin position="73"/>
        <end position="94"/>
    </location>
</feature>
<keyword evidence="9 10" id="KW-0472">Membrane</keyword>
<dbReference type="Gene3D" id="1.20.1280.290">
    <property type="match status" value="2"/>
</dbReference>
<evidence type="ECO:0000256" key="1">
    <source>
        <dbReference type="ARBA" id="ARBA00004127"/>
    </source>
</evidence>
<evidence type="ECO:0000256" key="7">
    <source>
        <dbReference type="ARBA" id="ARBA00022737"/>
    </source>
</evidence>